<feature type="region of interest" description="Disordered" evidence="1">
    <location>
        <begin position="79"/>
        <end position="155"/>
    </location>
</feature>
<proteinExistence type="predicted"/>
<gene>
    <name evidence="2" type="ORF">ILUMI_05012</name>
</gene>
<dbReference type="AlphaFoldDB" id="A0A8K0DDC9"/>
<protein>
    <submittedName>
        <fullName evidence="2">Uncharacterized protein</fullName>
    </submittedName>
</protein>
<organism evidence="2 3">
    <name type="scientific">Ignelater luminosus</name>
    <name type="common">Cucubano</name>
    <name type="synonym">Pyrophorus luminosus</name>
    <dbReference type="NCBI Taxonomy" id="2038154"/>
    <lineage>
        <taxon>Eukaryota</taxon>
        <taxon>Metazoa</taxon>
        <taxon>Ecdysozoa</taxon>
        <taxon>Arthropoda</taxon>
        <taxon>Hexapoda</taxon>
        <taxon>Insecta</taxon>
        <taxon>Pterygota</taxon>
        <taxon>Neoptera</taxon>
        <taxon>Endopterygota</taxon>
        <taxon>Coleoptera</taxon>
        <taxon>Polyphaga</taxon>
        <taxon>Elateriformia</taxon>
        <taxon>Elateroidea</taxon>
        <taxon>Elateridae</taxon>
        <taxon>Agrypninae</taxon>
        <taxon>Pyrophorini</taxon>
        <taxon>Ignelater</taxon>
    </lineage>
</organism>
<accession>A0A8K0DDC9</accession>
<dbReference type="EMBL" id="VTPC01001818">
    <property type="protein sequence ID" value="KAF2901173.1"/>
    <property type="molecule type" value="Genomic_DNA"/>
</dbReference>
<evidence type="ECO:0000313" key="2">
    <source>
        <dbReference type="EMBL" id="KAF2901173.1"/>
    </source>
</evidence>
<comment type="caution">
    <text evidence="2">The sequence shown here is derived from an EMBL/GenBank/DDBJ whole genome shotgun (WGS) entry which is preliminary data.</text>
</comment>
<evidence type="ECO:0000256" key="1">
    <source>
        <dbReference type="SAM" id="MobiDB-lite"/>
    </source>
</evidence>
<keyword evidence="3" id="KW-1185">Reference proteome</keyword>
<sequence length="256" mass="28539">MLLERRDWKSRLGDTVLRKEHHLSDATQGFAGKLASKYSGPCTISRVLSLVVYSFKDDIDKVLSRIHIKDLKRYYHSRDAETSEATSDLVQGNALATGGSPKTDGHSENNLRPQPATSPAAAQFFRPGGGYVRRREDSHPTGSARAGDRQGCRQPPAIIHQDVVVQLPRGPRPTEPPVLDDHTTTNIPRVGRPDGDLRFMTSGNTTSRPANEAPGMDGILPLQRMIYSLDFKVRNNDFILEILKLKMKYLNAKHLY</sequence>
<feature type="region of interest" description="Disordered" evidence="1">
    <location>
        <begin position="167"/>
        <end position="209"/>
    </location>
</feature>
<dbReference type="OrthoDB" id="6819429at2759"/>
<reference evidence="2" key="1">
    <citation type="submission" date="2019-08" db="EMBL/GenBank/DDBJ databases">
        <title>The genome of the North American firefly Photinus pyralis.</title>
        <authorList>
            <consortium name="Photinus pyralis genome working group"/>
            <person name="Fallon T.R."/>
            <person name="Sander Lower S.E."/>
            <person name="Weng J.-K."/>
        </authorList>
    </citation>
    <scope>NUCLEOTIDE SEQUENCE</scope>
    <source>
        <strain evidence="2">TRF0915ILg1</strain>
        <tissue evidence="2">Whole body</tissue>
    </source>
</reference>
<name>A0A8K0DDC9_IGNLU</name>
<dbReference type="Proteomes" id="UP000801492">
    <property type="component" value="Unassembled WGS sequence"/>
</dbReference>
<evidence type="ECO:0000313" key="3">
    <source>
        <dbReference type="Proteomes" id="UP000801492"/>
    </source>
</evidence>